<dbReference type="Gene3D" id="3.40.50.720">
    <property type="entry name" value="NAD(P)-binding Rossmann-like Domain"/>
    <property type="match status" value="1"/>
</dbReference>
<dbReference type="AlphaFoldDB" id="A0A3E0IL54"/>
<evidence type="ECO:0000313" key="4">
    <source>
        <dbReference type="Proteomes" id="UP000256562"/>
    </source>
</evidence>
<evidence type="ECO:0000259" key="2">
    <source>
        <dbReference type="Pfam" id="PF00899"/>
    </source>
</evidence>
<dbReference type="Proteomes" id="UP000256562">
    <property type="component" value="Unassembled WGS sequence"/>
</dbReference>
<organism evidence="3 4">
    <name type="scientific">Staphylococcus felis</name>
    <dbReference type="NCBI Taxonomy" id="46127"/>
    <lineage>
        <taxon>Bacteria</taxon>
        <taxon>Bacillati</taxon>
        <taxon>Bacillota</taxon>
        <taxon>Bacilli</taxon>
        <taxon>Bacillales</taxon>
        <taxon>Staphylococcaceae</taxon>
        <taxon>Staphylococcus</taxon>
    </lineage>
</organism>
<dbReference type="GO" id="GO:0008641">
    <property type="term" value="F:ubiquitin-like modifier activating enzyme activity"/>
    <property type="evidence" value="ECO:0007669"/>
    <property type="project" value="InterPro"/>
</dbReference>
<dbReference type="OrthoDB" id="9804286at2"/>
<accession>A0A3E0IL54</accession>
<dbReference type="InterPro" id="IPR000594">
    <property type="entry name" value="ThiF_NAD_FAD-bd"/>
</dbReference>
<dbReference type="EMBL" id="QKXQ01000655">
    <property type="protein sequence ID" value="REH89787.1"/>
    <property type="molecule type" value="Genomic_DNA"/>
</dbReference>
<dbReference type="PANTHER" id="PTHR10953">
    <property type="entry name" value="UBIQUITIN-ACTIVATING ENZYME E1"/>
    <property type="match status" value="1"/>
</dbReference>
<evidence type="ECO:0000256" key="1">
    <source>
        <dbReference type="ARBA" id="ARBA00009919"/>
    </source>
</evidence>
<evidence type="ECO:0000313" key="3">
    <source>
        <dbReference type="EMBL" id="REH89787.1"/>
    </source>
</evidence>
<name>A0A3E0IL54_9STAP</name>
<dbReference type="PANTHER" id="PTHR10953:SF102">
    <property type="entry name" value="ADENYLYLTRANSFERASE AND SULFURTRANSFERASE MOCS3"/>
    <property type="match status" value="1"/>
</dbReference>
<dbReference type="InterPro" id="IPR045886">
    <property type="entry name" value="ThiF/MoeB/HesA"/>
</dbReference>
<comment type="caution">
    <text evidence="3">The sequence shown here is derived from an EMBL/GenBank/DDBJ whole genome shotgun (WGS) entry which is preliminary data.</text>
</comment>
<gene>
    <name evidence="3" type="ORF">DOS83_12995</name>
</gene>
<dbReference type="GO" id="GO:0016779">
    <property type="term" value="F:nucleotidyltransferase activity"/>
    <property type="evidence" value="ECO:0007669"/>
    <property type="project" value="TreeGrafter"/>
</dbReference>
<dbReference type="CDD" id="cd00757">
    <property type="entry name" value="ThiF_MoeB_HesA_family"/>
    <property type="match status" value="1"/>
</dbReference>
<dbReference type="Pfam" id="PF00899">
    <property type="entry name" value="ThiF"/>
    <property type="match status" value="1"/>
</dbReference>
<dbReference type="SUPFAM" id="SSF69572">
    <property type="entry name" value="Activating enzymes of the ubiquitin-like proteins"/>
    <property type="match status" value="1"/>
</dbReference>
<dbReference type="GO" id="GO:0004792">
    <property type="term" value="F:thiosulfate-cyanide sulfurtransferase activity"/>
    <property type="evidence" value="ECO:0007669"/>
    <property type="project" value="TreeGrafter"/>
</dbReference>
<dbReference type="FunFam" id="3.40.50.720:FF:000080">
    <property type="entry name" value="Thiazole biosynthesis adenylyltransferase ThiF"/>
    <property type="match status" value="1"/>
</dbReference>
<dbReference type="InterPro" id="IPR035985">
    <property type="entry name" value="Ubiquitin-activating_enz"/>
</dbReference>
<dbReference type="GO" id="GO:0008146">
    <property type="term" value="F:sulfotransferase activity"/>
    <property type="evidence" value="ECO:0007669"/>
    <property type="project" value="TreeGrafter"/>
</dbReference>
<protein>
    <submittedName>
        <fullName evidence="3">Molybdopterin biosynthesis protein MoeB</fullName>
    </submittedName>
</protein>
<dbReference type="RefSeq" id="WP_115903554.1">
    <property type="nucleotide sequence ID" value="NZ_CP094725.1"/>
</dbReference>
<dbReference type="GO" id="GO:0005829">
    <property type="term" value="C:cytosol"/>
    <property type="evidence" value="ECO:0007669"/>
    <property type="project" value="TreeGrafter"/>
</dbReference>
<feature type="domain" description="THIF-type NAD/FAD binding fold" evidence="2">
    <location>
        <begin position="6"/>
        <end position="240"/>
    </location>
</feature>
<reference evidence="3 4" key="1">
    <citation type="journal article" date="2018" name="Vet. Microbiol.">
        <title>Characterisation of Staphylococcus felis isolated from cats using whole genome sequencing.</title>
        <authorList>
            <person name="Worthing K."/>
            <person name="Pang S."/>
            <person name="Trott D.J."/>
            <person name="Abraham S."/>
            <person name="Coombs G.W."/>
            <person name="Jordan D."/>
            <person name="McIntyre L."/>
            <person name="Davies M.R."/>
            <person name="Norris J."/>
        </authorList>
    </citation>
    <scope>NUCLEOTIDE SEQUENCE [LARGE SCALE GENOMIC DNA]</scope>
    <source>
        <strain evidence="3 4">F9</strain>
    </source>
</reference>
<sequence length="334" mass="37748">MTYNRYSRQTLYQNIGEIGQRKINQKSALIIGMGALGTHVSEGLVRAGIRKLVIIDRDYIEHSNLQRQTLFTEQQADESIPKVIAAKEALKAIRSDVDIEAYIDHVDATFLSEHIPKVDVIIDATDNFETRMLINDAAYYYKKPWIYGGVVQSTYVEAAFIPGVTPCFQCLIPQIPSMNLTCDTAGVIQPAVTMTTSLQIKDALKILTETTFLPKLTYGDIWEGSHYNFGFSKLKNNQCTTCGEMPTFSHLTEDAPRFASMCGRDSVQYQHPALSHDQLLNYLKSRHIRYQSNGYLIQFNFEGYRIVGFQNGRILIHGLSEVSKAQTIMHKLFG</sequence>
<proteinExistence type="inferred from homology"/>
<comment type="similarity">
    <text evidence="1">Belongs to the HesA/MoeB/ThiF family.</text>
</comment>